<accession>A0A7W0CH28</accession>
<keyword evidence="1" id="KW-0472">Membrane</keyword>
<proteinExistence type="predicted"/>
<feature type="transmembrane region" description="Helical" evidence="1">
    <location>
        <begin position="63"/>
        <end position="83"/>
    </location>
</feature>
<feature type="transmembrane region" description="Helical" evidence="1">
    <location>
        <begin position="116"/>
        <end position="136"/>
    </location>
</feature>
<evidence type="ECO:0000256" key="1">
    <source>
        <dbReference type="SAM" id="Phobius"/>
    </source>
</evidence>
<evidence type="ECO:0000313" key="2">
    <source>
        <dbReference type="EMBL" id="MBA2891045.1"/>
    </source>
</evidence>
<feature type="transmembrane region" description="Helical" evidence="1">
    <location>
        <begin position="90"/>
        <end position="110"/>
    </location>
</feature>
<reference evidence="2 3" key="1">
    <citation type="submission" date="2020-07" db="EMBL/GenBank/DDBJ databases">
        <title>Genomic Encyclopedia of Type Strains, Phase IV (KMG-IV): sequencing the most valuable type-strain genomes for metagenomic binning, comparative biology and taxonomic classification.</title>
        <authorList>
            <person name="Goeker M."/>
        </authorList>
    </citation>
    <scope>NUCLEOTIDE SEQUENCE [LARGE SCALE GENOMIC DNA]</scope>
    <source>
        <strain evidence="2 3">DSM 45533</strain>
    </source>
</reference>
<dbReference type="RefSeq" id="WP_181609801.1">
    <property type="nucleotide sequence ID" value="NZ_BAABAM010000012.1"/>
</dbReference>
<organism evidence="2 3">
    <name type="scientific">Nonomuraea soli</name>
    <dbReference type="NCBI Taxonomy" id="1032476"/>
    <lineage>
        <taxon>Bacteria</taxon>
        <taxon>Bacillati</taxon>
        <taxon>Actinomycetota</taxon>
        <taxon>Actinomycetes</taxon>
        <taxon>Streptosporangiales</taxon>
        <taxon>Streptosporangiaceae</taxon>
        <taxon>Nonomuraea</taxon>
    </lineage>
</organism>
<keyword evidence="3" id="KW-1185">Reference proteome</keyword>
<evidence type="ECO:0000313" key="3">
    <source>
        <dbReference type="Proteomes" id="UP000530928"/>
    </source>
</evidence>
<gene>
    <name evidence="2" type="ORF">HNR30_002386</name>
</gene>
<dbReference type="Proteomes" id="UP000530928">
    <property type="component" value="Unassembled WGS sequence"/>
</dbReference>
<dbReference type="AlphaFoldDB" id="A0A7W0CH28"/>
<feature type="transmembrane region" description="Helical" evidence="1">
    <location>
        <begin position="21"/>
        <end position="43"/>
    </location>
</feature>
<keyword evidence="1" id="KW-0812">Transmembrane</keyword>
<comment type="caution">
    <text evidence="2">The sequence shown here is derived from an EMBL/GenBank/DDBJ whole genome shotgun (WGS) entry which is preliminary data.</text>
</comment>
<dbReference type="EMBL" id="JACDUR010000002">
    <property type="protein sequence ID" value="MBA2891045.1"/>
    <property type="molecule type" value="Genomic_DNA"/>
</dbReference>
<keyword evidence="1" id="KW-1133">Transmembrane helix</keyword>
<sequence length="144" mass="15155">MHTVAPVAAARPVAGGLVYTLRVLILIHGVTLLVAASMAGRALTYDSEFVLSVDQAAAEPHVMVGMVAHLVGLVQLIAAVLYWRPGRGAGWPALASLGLFLLGIAQHFVLGIGLNVHVPNGVLLFGLILVLLVWSWSPRAAARR</sequence>
<name>A0A7W0CH28_9ACTN</name>
<protein>
    <submittedName>
        <fullName evidence="2">Succinate-acetate transporter protein</fullName>
    </submittedName>
</protein>